<evidence type="ECO:0000259" key="2">
    <source>
        <dbReference type="Pfam" id="PF00144"/>
    </source>
</evidence>
<dbReference type="InterPro" id="IPR012338">
    <property type="entry name" value="Beta-lactam/transpept-like"/>
</dbReference>
<proteinExistence type="predicted"/>
<keyword evidence="3" id="KW-0378">Hydrolase</keyword>
<dbReference type="PANTHER" id="PTHR43283:SF3">
    <property type="entry name" value="BETA-LACTAMASE FAMILY PROTEIN (AFU_ORTHOLOGUE AFUA_5G07500)"/>
    <property type="match status" value="1"/>
</dbReference>
<feature type="domain" description="Beta-lactamase-related" evidence="2">
    <location>
        <begin position="50"/>
        <end position="300"/>
    </location>
</feature>
<keyword evidence="4" id="KW-1185">Reference proteome</keyword>
<organism evidence="3 4">
    <name type="scientific">Deinococcus lacus</name>
    <dbReference type="NCBI Taxonomy" id="392561"/>
    <lineage>
        <taxon>Bacteria</taxon>
        <taxon>Thermotogati</taxon>
        <taxon>Deinococcota</taxon>
        <taxon>Deinococci</taxon>
        <taxon>Deinococcales</taxon>
        <taxon>Deinococcaceae</taxon>
        <taxon>Deinococcus</taxon>
    </lineage>
</organism>
<dbReference type="Proteomes" id="UP001596297">
    <property type="component" value="Unassembled WGS sequence"/>
</dbReference>
<protein>
    <submittedName>
        <fullName evidence="3">Serine hydrolase domain-containing protein</fullName>
        <ecNumber evidence="3">3.-.-.-</ecNumber>
    </submittedName>
</protein>
<dbReference type="Gene3D" id="3.40.710.10">
    <property type="entry name" value="DD-peptidase/beta-lactamase superfamily"/>
    <property type="match status" value="1"/>
</dbReference>
<feature type="signal peptide" evidence="1">
    <location>
        <begin position="1"/>
        <end position="20"/>
    </location>
</feature>
<evidence type="ECO:0000313" key="4">
    <source>
        <dbReference type="Proteomes" id="UP001596297"/>
    </source>
</evidence>
<dbReference type="GO" id="GO:0016787">
    <property type="term" value="F:hydrolase activity"/>
    <property type="evidence" value="ECO:0007669"/>
    <property type="project" value="UniProtKB-KW"/>
</dbReference>
<name>A0ABW1YEC9_9DEIO</name>
<feature type="chain" id="PRO_5046557581" evidence="1">
    <location>
        <begin position="21"/>
        <end position="306"/>
    </location>
</feature>
<evidence type="ECO:0000256" key="1">
    <source>
        <dbReference type="SAM" id="SignalP"/>
    </source>
</evidence>
<dbReference type="Pfam" id="PF00144">
    <property type="entry name" value="Beta-lactamase"/>
    <property type="match status" value="1"/>
</dbReference>
<gene>
    <name evidence="3" type="ORF">ACFP81_12285</name>
</gene>
<dbReference type="EMBL" id="JBHSWD010000002">
    <property type="protein sequence ID" value="MFC6592693.1"/>
    <property type="molecule type" value="Genomic_DNA"/>
</dbReference>
<dbReference type="EC" id="3.-.-.-" evidence="3"/>
<accession>A0ABW1YEC9</accession>
<dbReference type="InterPro" id="IPR001466">
    <property type="entry name" value="Beta-lactam-related"/>
</dbReference>
<dbReference type="InterPro" id="IPR050789">
    <property type="entry name" value="Diverse_Enzym_Activities"/>
</dbReference>
<evidence type="ECO:0000313" key="3">
    <source>
        <dbReference type="EMBL" id="MFC6592693.1"/>
    </source>
</evidence>
<dbReference type="RefSeq" id="WP_380083814.1">
    <property type="nucleotide sequence ID" value="NZ_JBHSWD010000002.1"/>
</dbReference>
<keyword evidence="1" id="KW-0732">Signal</keyword>
<reference evidence="4" key="1">
    <citation type="journal article" date="2019" name="Int. J. Syst. Evol. Microbiol.">
        <title>The Global Catalogue of Microorganisms (GCM) 10K type strain sequencing project: providing services to taxonomists for standard genome sequencing and annotation.</title>
        <authorList>
            <consortium name="The Broad Institute Genomics Platform"/>
            <consortium name="The Broad Institute Genome Sequencing Center for Infectious Disease"/>
            <person name="Wu L."/>
            <person name="Ma J."/>
        </authorList>
    </citation>
    <scope>NUCLEOTIDE SEQUENCE [LARGE SCALE GENOMIC DNA]</scope>
    <source>
        <strain evidence="4">CGMCC 1.15772</strain>
    </source>
</reference>
<comment type="caution">
    <text evidence="3">The sequence shown here is derived from an EMBL/GenBank/DDBJ whole genome shotgun (WGS) entry which is preliminary data.</text>
</comment>
<sequence length="306" mass="31761">MRFPYSPLTQVLGCSPAALARAVRPLAAPVLAASRAGERVLVGQAGESPQLYELASVTKAFTAALAGALVRAGALEWATPLSQLGGPFRSLPAFVTVYALCTHTAGLPTHPFRTGLTAVLDYYAPYRSLDQAAAVRSAQRWAARPGRLVYSNLGAGLLGCALAYVAGEPYAAALRRWVTGPLGLDSVTVAASAPGATNFGVLTGAGGLWASPLDLLRFGEAHLQGTLGWDWGQVVTPPGRPAHIDEVAPGWFVSGGVWWHDGVARRSRAGLGFCPHSGAVFCVLARSGGPGNAVYAALQAALRPER</sequence>
<dbReference type="PANTHER" id="PTHR43283">
    <property type="entry name" value="BETA-LACTAMASE-RELATED"/>
    <property type="match status" value="1"/>
</dbReference>
<dbReference type="SUPFAM" id="SSF56601">
    <property type="entry name" value="beta-lactamase/transpeptidase-like"/>
    <property type="match status" value="1"/>
</dbReference>